<keyword evidence="6" id="KW-0472">Membrane</keyword>
<dbReference type="PROSITE" id="PS50110">
    <property type="entry name" value="RESPONSE_REGULATORY"/>
    <property type="match status" value="1"/>
</dbReference>
<dbReference type="InterPro" id="IPR003661">
    <property type="entry name" value="HisK_dim/P_dom"/>
</dbReference>
<dbReference type="EC" id="2.7.13.3" evidence="2"/>
<feature type="transmembrane region" description="Helical" evidence="6">
    <location>
        <begin position="194"/>
        <end position="214"/>
    </location>
</feature>
<dbReference type="PANTHER" id="PTHR45339:SF1">
    <property type="entry name" value="HYBRID SIGNAL TRANSDUCTION HISTIDINE KINASE J"/>
    <property type="match status" value="1"/>
</dbReference>
<dbReference type="PRINTS" id="PR00344">
    <property type="entry name" value="BCTRLSENSOR"/>
</dbReference>
<dbReference type="PROSITE" id="PS50109">
    <property type="entry name" value="HIS_KIN"/>
    <property type="match status" value="1"/>
</dbReference>
<dbReference type="Proteomes" id="UP000006426">
    <property type="component" value="Plasmid pmppla107"/>
</dbReference>
<feature type="domain" description="Histidine kinase" evidence="7">
    <location>
        <begin position="321"/>
        <end position="546"/>
    </location>
</feature>
<dbReference type="InterPro" id="IPR036890">
    <property type="entry name" value="HATPase_C_sf"/>
</dbReference>
<evidence type="ECO:0000256" key="5">
    <source>
        <dbReference type="PROSITE-ProRule" id="PRU00169"/>
    </source>
</evidence>
<dbReference type="CDD" id="cd00082">
    <property type="entry name" value="HisKA"/>
    <property type="match status" value="1"/>
</dbReference>
<keyword evidence="6" id="KW-0812">Transmembrane</keyword>
<dbReference type="Gene3D" id="3.30.565.10">
    <property type="entry name" value="Histidine kinase-like ATPase, C-terminal domain"/>
    <property type="match status" value="1"/>
</dbReference>
<dbReference type="Pfam" id="PF02518">
    <property type="entry name" value="HATPase_c"/>
    <property type="match status" value="1"/>
</dbReference>
<keyword evidence="3 5" id="KW-0597">Phosphoprotein</keyword>
<dbReference type="CDD" id="cd17546">
    <property type="entry name" value="REC_hyHK_CKI1_RcsC-like"/>
    <property type="match status" value="1"/>
</dbReference>
<dbReference type="SMART" id="SM00387">
    <property type="entry name" value="HATPase_c"/>
    <property type="match status" value="1"/>
</dbReference>
<proteinExistence type="predicted"/>
<dbReference type="InterPro" id="IPR001789">
    <property type="entry name" value="Sig_transdc_resp-reg_receiver"/>
</dbReference>
<dbReference type="SUPFAM" id="SSF47384">
    <property type="entry name" value="Homodimeric domain of signal transducing histidine kinase"/>
    <property type="match status" value="1"/>
</dbReference>
<dbReference type="InterPro" id="IPR005467">
    <property type="entry name" value="His_kinase_dom"/>
</dbReference>
<keyword evidence="6" id="KW-1133">Transmembrane helix</keyword>
<keyword evidence="4" id="KW-0902">Two-component regulatory system</keyword>
<dbReference type="Pfam" id="PF00512">
    <property type="entry name" value="HisKA"/>
    <property type="match status" value="1"/>
</dbReference>
<dbReference type="InterPro" id="IPR036097">
    <property type="entry name" value="HisK_dim/P_sf"/>
</dbReference>
<dbReference type="SUPFAM" id="SSF55874">
    <property type="entry name" value="ATPase domain of HSP90 chaperone/DNA topoisomerase II/histidine kinase"/>
    <property type="match status" value="1"/>
</dbReference>
<dbReference type="Pfam" id="PF00072">
    <property type="entry name" value="Response_reg"/>
    <property type="match status" value="1"/>
</dbReference>
<evidence type="ECO:0000313" key="10">
    <source>
        <dbReference type="Proteomes" id="UP000006426"/>
    </source>
</evidence>
<gene>
    <name evidence="9" type="ORF">PLA107_034395</name>
</gene>
<dbReference type="SMART" id="SM00388">
    <property type="entry name" value="HisKA"/>
    <property type="match status" value="1"/>
</dbReference>
<keyword evidence="9" id="KW-0614">Plasmid</keyword>
<feature type="modified residue" description="4-aspartylphosphate" evidence="5">
    <location>
        <position position="765"/>
    </location>
</feature>
<feature type="domain" description="Response regulatory" evidence="8">
    <location>
        <begin position="716"/>
        <end position="832"/>
    </location>
</feature>
<feature type="transmembrane region" description="Helical" evidence="6">
    <location>
        <begin position="35"/>
        <end position="55"/>
    </location>
</feature>
<evidence type="ECO:0000256" key="6">
    <source>
        <dbReference type="SAM" id="Phobius"/>
    </source>
</evidence>
<dbReference type="GO" id="GO:0000155">
    <property type="term" value="F:phosphorelay sensor kinase activity"/>
    <property type="evidence" value="ECO:0007669"/>
    <property type="project" value="InterPro"/>
</dbReference>
<evidence type="ECO:0000256" key="1">
    <source>
        <dbReference type="ARBA" id="ARBA00000085"/>
    </source>
</evidence>
<evidence type="ECO:0000259" key="7">
    <source>
        <dbReference type="PROSITE" id="PS50109"/>
    </source>
</evidence>
<evidence type="ECO:0000259" key="8">
    <source>
        <dbReference type="PROSITE" id="PS50110"/>
    </source>
</evidence>
<dbReference type="RefSeq" id="WP_114805186.1">
    <property type="nucleotide sequence ID" value="NZ_CP031226.1"/>
</dbReference>
<dbReference type="SUPFAM" id="SSF52172">
    <property type="entry name" value="CheY-like"/>
    <property type="match status" value="1"/>
</dbReference>
<name>A0AAD0VAE8_PSEAV</name>
<dbReference type="Gene3D" id="1.10.287.130">
    <property type="match status" value="1"/>
</dbReference>
<protein>
    <recommendedName>
        <fullName evidence="2">histidine kinase</fullName>
        <ecNumber evidence="2">2.7.13.3</ecNumber>
    </recommendedName>
</protein>
<dbReference type="InterPro" id="IPR004358">
    <property type="entry name" value="Sig_transdc_His_kin-like_C"/>
</dbReference>
<evidence type="ECO:0000256" key="2">
    <source>
        <dbReference type="ARBA" id="ARBA00012438"/>
    </source>
</evidence>
<organism evidence="9 10">
    <name type="scientific">Pseudomonas amygdali pv. lachrymans str. M301315</name>
    <dbReference type="NCBI Taxonomy" id="629260"/>
    <lineage>
        <taxon>Bacteria</taxon>
        <taxon>Pseudomonadati</taxon>
        <taxon>Pseudomonadota</taxon>
        <taxon>Gammaproteobacteria</taxon>
        <taxon>Pseudomonadales</taxon>
        <taxon>Pseudomonadaceae</taxon>
        <taxon>Pseudomonas</taxon>
        <taxon>Pseudomonas amygdali</taxon>
    </lineage>
</organism>
<evidence type="ECO:0000256" key="3">
    <source>
        <dbReference type="ARBA" id="ARBA00022553"/>
    </source>
</evidence>
<geneLocation type="plasmid" evidence="10">
    <name>pmppla107</name>
</geneLocation>
<reference evidence="9 10" key="1">
    <citation type="journal article" date="2011" name="PLoS Pathog.">
        <title>Dynamic evolution of pathogenicity revealed by sequencing and comparative genomics of 19 Pseudomonas syringae isolates.</title>
        <authorList>
            <person name="Baltrus D.A."/>
            <person name="Nishimura M.T."/>
            <person name="Romanchuk A."/>
            <person name="Chang J.H."/>
            <person name="Mukhtar M.S."/>
            <person name="Cherkis K."/>
            <person name="Roach J."/>
            <person name="Grant S.R."/>
            <person name="Jones C.D."/>
            <person name="Dangl J.L."/>
        </authorList>
    </citation>
    <scope>NUCLEOTIDE SEQUENCE [LARGE SCALE GENOMIC DNA]</scope>
    <source>
        <strain evidence="9 10">M301315</strain>
    </source>
</reference>
<dbReference type="InterPro" id="IPR003594">
    <property type="entry name" value="HATPase_dom"/>
</dbReference>
<accession>A0AAD0VAE8</accession>
<dbReference type="InterPro" id="IPR011006">
    <property type="entry name" value="CheY-like_superfamily"/>
</dbReference>
<sequence>MTRGLYKALSSKAFWGSLTDGLVRRTTFKKMIRRAAMGPMLVLAGVVVVTHLIALHESSKEEAFRTSHRIAQALSEKLLVSMTTGDREENVRVLNLALKDTALMRIELTVDPVVPGDTPSTIVADSPPTEGGMILRAASWLCKSCVEPFIHKSYVYDVNADDYPAVGENPQSKARRLGQMQITLDLSDIVSPRINQFAIIVSIVILLVIFAIIFEHTIRRQISEPLEGLIQSMGKMKELTSDPTQHGRLNLSDLPSSHQHEIQDLIFAFKRLVENVYRSEDGTKAVLADQEDKICAATASLQISLAKEKEASEIKGNFINLMSHELRQPLYASKTAALNMTRDEALTHYPNLRRNIELILREIAKASSQIDNVLEYSRNLRDPKVPVNSHFDLYRKVEAAVLSTSGMAYAKDLYIDFVVEEGMPNMVVSSQEAWTHIIDNYLGNAIKYTETGGIRVYLSQLDETSKDTIWVRFAVEDTGVGVPDSKMDYIFEPFSQVEDARTRQQNGFGLGLAIVSENIQAMKGRRGVERLPGGGMRFWADIPVKRSKPVSGEQTNGSSRLVQANAQFVVMDSRDSFCESICSRLGNFDTKCVPAKTIGELEAALGQLDAQNKILIVRRIASKDFKSSTDDITLDQLKAKGFISVVSLEPTLESDAVEGVKFRKEADFGFVESLEMHSLITKISSSLQNRSSAEHGMAHLLSMLKTTEGDTLRDVSILLVDDEQVNLDVMSQSLQGYGAVVETARGGERAITLAKENKYDVILMDIMMPRVDGISATRTIRCDSKNLTTPIFALSAAGRDEKTKDEMEFLSMTYMNKMTADEALVFGIQAAISGGTAKPVLKAV</sequence>
<evidence type="ECO:0000256" key="4">
    <source>
        <dbReference type="ARBA" id="ARBA00023012"/>
    </source>
</evidence>
<dbReference type="PANTHER" id="PTHR45339">
    <property type="entry name" value="HYBRID SIGNAL TRANSDUCTION HISTIDINE KINASE J"/>
    <property type="match status" value="1"/>
</dbReference>
<dbReference type="Gene3D" id="3.40.50.2300">
    <property type="match status" value="1"/>
</dbReference>
<dbReference type="EMBL" id="CP031226">
    <property type="protein sequence ID" value="AXH60277.1"/>
    <property type="molecule type" value="Genomic_DNA"/>
</dbReference>
<dbReference type="AlphaFoldDB" id="A0AAD0VAE8"/>
<comment type="catalytic activity">
    <reaction evidence="1">
        <text>ATP + protein L-histidine = ADP + protein N-phospho-L-histidine.</text>
        <dbReference type="EC" id="2.7.13.3"/>
    </reaction>
</comment>
<evidence type="ECO:0000313" key="9">
    <source>
        <dbReference type="EMBL" id="AXH60277.1"/>
    </source>
</evidence>
<dbReference type="SMART" id="SM00448">
    <property type="entry name" value="REC"/>
    <property type="match status" value="1"/>
</dbReference>
<dbReference type="Gene3D" id="6.10.340.10">
    <property type="match status" value="1"/>
</dbReference>